<dbReference type="EMBL" id="QGLE01000001">
    <property type="protein sequence ID" value="PWR25506.1"/>
    <property type="molecule type" value="Genomic_DNA"/>
</dbReference>
<gene>
    <name evidence="9" type="primary">arsC</name>
    <name evidence="9" type="ORF">DKG74_00585</name>
</gene>
<evidence type="ECO:0000256" key="8">
    <source>
        <dbReference type="SAM" id="MobiDB-lite"/>
    </source>
</evidence>
<protein>
    <recommendedName>
        <fullName evidence="5 7">Arsenate reductase</fullName>
        <ecNumber evidence="4 7">1.20.4.1</ecNumber>
    </recommendedName>
</protein>
<evidence type="ECO:0000256" key="5">
    <source>
        <dbReference type="ARBA" id="ARBA00039879"/>
    </source>
</evidence>
<dbReference type="Gene3D" id="3.40.30.10">
    <property type="entry name" value="Glutaredoxin"/>
    <property type="match status" value="1"/>
</dbReference>
<proteinExistence type="inferred from homology"/>
<dbReference type="SUPFAM" id="SSF52833">
    <property type="entry name" value="Thioredoxin-like"/>
    <property type="match status" value="1"/>
</dbReference>
<dbReference type="PANTHER" id="PTHR30041">
    <property type="entry name" value="ARSENATE REDUCTASE"/>
    <property type="match status" value="1"/>
</dbReference>
<evidence type="ECO:0000256" key="7">
    <source>
        <dbReference type="RuleBase" id="RU362029"/>
    </source>
</evidence>
<dbReference type="NCBIfam" id="TIGR00014">
    <property type="entry name" value="arsC"/>
    <property type="match status" value="1"/>
</dbReference>
<reference evidence="9 10" key="1">
    <citation type="submission" date="2018-05" db="EMBL/GenBank/DDBJ databases">
        <title>Zavarzinia sp. HR-AS.</title>
        <authorList>
            <person name="Lee Y."/>
            <person name="Jeon C.O."/>
        </authorList>
    </citation>
    <scope>NUCLEOTIDE SEQUENCE [LARGE SCALE GENOMIC DNA]</scope>
    <source>
        <strain evidence="9 10">HR-AS</strain>
    </source>
</reference>
<dbReference type="Proteomes" id="UP000245461">
    <property type="component" value="Unassembled WGS sequence"/>
</dbReference>
<evidence type="ECO:0000313" key="10">
    <source>
        <dbReference type="Proteomes" id="UP000245461"/>
    </source>
</evidence>
<accession>A0A317EGU4</accession>
<evidence type="ECO:0000256" key="3">
    <source>
        <dbReference type="ARBA" id="ARBA00023002"/>
    </source>
</evidence>
<keyword evidence="2" id="KW-0059">Arsenical resistance</keyword>
<dbReference type="PANTHER" id="PTHR30041:SF5">
    <property type="entry name" value="ARSENATE REDUCTASE-RELATED"/>
    <property type="match status" value="1"/>
</dbReference>
<dbReference type="AlphaFoldDB" id="A0A317EGU4"/>
<comment type="similarity">
    <text evidence="1 6 7">Belongs to the ArsC family.</text>
</comment>
<keyword evidence="10" id="KW-1185">Reference proteome</keyword>
<dbReference type="GO" id="GO:0046685">
    <property type="term" value="P:response to arsenic-containing substance"/>
    <property type="evidence" value="ECO:0007669"/>
    <property type="project" value="UniProtKB-KW"/>
</dbReference>
<feature type="region of interest" description="Disordered" evidence="8">
    <location>
        <begin position="94"/>
        <end position="113"/>
    </location>
</feature>
<comment type="catalytic activity">
    <reaction evidence="7">
        <text>[glutaredoxin]-dithiol + arsenate + glutathione + H(+) = glutathionyl-S-S-[glutaredoxin] + arsenite + H2O</text>
        <dbReference type="Rhea" id="RHEA:22016"/>
        <dbReference type="Rhea" id="RHEA-COMP:10729"/>
        <dbReference type="Rhea" id="RHEA-COMP:17668"/>
        <dbReference type="ChEBI" id="CHEBI:15377"/>
        <dbReference type="ChEBI" id="CHEBI:15378"/>
        <dbReference type="ChEBI" id="CHEBI:29242"/>
        <dbReference type="ChEBI" id="CHEBI:29950"/>
        <dbReference type="ChEBI" id="CHEBI:48597"/>
        <dbReference type="ChEBI" id="CHEBI:57925"/>
        <dbReference type="ChEBI" id="CHEBI:146199"/>
        <dbReference type="EC" id="1.20.4.1"/>
    </reaction>
</comment>
<organism evidence="9 10">
    <name type="scientific">Zavarzinia aquatilis</name>
    <dbReference type="NCBI Taxonomy" id="2211142"/>
    <lineage>
        <taxon>Bacteria</taxon>
        <taxon>Pseudomonadati</taxon>
        <taxon>Pseudomonadota</taxon>
        <taxon>Alphaproteobacteria</taxon>
        <taxon>Rhodospirillales</taxon>
        <taxon>Zavarziniaceae</taxon>
        <taxon>Zavarzinia</taxon>
    </lineage>
</organism>
<dbReference type="InterPro" id="IPR006659">
    <property type="entry name" value="Arsenate_reductase"/>
</dbReference>
<dbReference type="Pfam" id="PF03960">
    <property type="entry name" value="ArsC"/>
    <property type="match status" value="1"/>
</dbReference>
<keyword evidence="3 7" id="KW-0560">Oxidoreductase</keyword>
<sequence length="113" mass="12192">MTVTIYHNPKCSTSRTTLQLIRDAGVEPRVVEYLKTPPSRAELAALAATRGLSVRDLLRTKEPLAKEMALATAPDEAILDAIAAHPILLNRPIVTSGKGGRATRPPETVKDLL</sequence>
<name>A0A317EGU4_9PROT</name>
<dbReference type="CDD" id="cd03034">
    <property type="entry name" value="ArsC_ArsC"/>
    <property type="match status" value="1"/>
</dbReference>
<dbReference type="RefSeq" id="WP_109901558.1">
    <property type="nucleotide sequence ID" value="NZ_QGLE01000001.1"/>
</dbReference>
<dbReference type="EC" id="1.20.4.1" evidence="4 7"/>
<evidence type="ECO:0000313" key="9">
    <source>
        <dbReference type="EMBL" id="PWR25506.1"/>
    </source>
</evidence>
<evidence type="ECO:0000256" key="2">
    <source>
        <dbReference type="ARBA" id="ARBA00022849"/>
    </source>
</evidence>
<dbReference type="InterPro" id="IPR006660">
    <property type="entry name" value="Arsenate_reductase-like"/>
</dbReference>
<evidence type="ECO:0000256" key="4">
    <source>
        <dbReference type="ARBA" id="ARBA00038969"/>
    </source>
</evidence>
<dbReference type="OrthoDB" id="9790554at2"/>
<dbReference type="PROSITE" id="PS51353">
    <property type="entry name" value="ARSC"/>
    <property type="match status" value="1"/>
</dbReference>
<comment type="caution">
    <text evidence="9">The sequence shown here is derived from an EMBL/GenBank/DDBJ whole genome shotgun (WGS) entry which is preliminary data.</text>
</comment>
<dbReference type="InterPro" id="IPR036249">
    <property type="entry name" value="Thioredoxin-like_sf"/>
</dbReference>
<evidence type="ECO:0000256" key="6">
    <source>
        <dbReference type="PROSITE-ProRule" id="PRU01282"/>
    </source>
</evidence>
<dbReference type="GO" id="GO:0008794">
    <property type="term" value="F:arsenate reductase (glutaredoxin) activity"/>
    <property type="evidence" value="ECO:0007669"/>
    <property type="project" value="UniProtKB-UniRule"/>
</dbReference>
<evidence type="ECO:0000256" key="1">
    <source>
        <dbReference type="ARBA" id="ARBA00007198"/>
    </source>
</evidence>